<proteinExistence type="predicted"/>
<name>A0ABY4ECZ3_VITST</name>
<reference evidence="1" key="2">
    <citation type="journal article" date="2022" name="Res Sq">
        <title>Evolution of multicellular longitudinally dividing oral cavity symbionts (Neisseriaceae).</title>
        <authorList>
            <person name="Nyongesa S."/>
            <person name="Weber P."/>
            <person name="Bernet E."/>
            <person name="Pullido F."/>
            <person name="Nieckarz M."/>
            <person name="Delaby M."/>
            <person name="Nieves C."/>
            <person name="Viehboeck T."/>
            <person name="Krause N."/>
            <person name="Rivera-Millot A."/>
            <person name="Nakamura A."/>
            <person name="Vischer N."/>
            <person name="VanNieuwenhze M."/>
            <person name="Brun Y."/>
            <person name="Cava F."/>
            <person name="Bulgheresi S."/>
            <person name="Veyrier F."/>
        </authorList>
    </citation>
    <scope>NUCLEOTIDE SEQUENCE</scope>
    <source>
        <strain evidence="1">SAG 1488-6</strain>
    </source>
</reference>
<dbReference type="Proteomes" id="UP000832034">
    <property type="component" value="Chromosome"/>
</dbReference>
<reference evidence="1" key="1">
    <citation type="submission" date="2021-12" db="EMBL/GenBank/DDBJ databases">
        <authorList>
            <person name="Veyrier F.J."/>
        </authorList>
    </citation>
    <scope>NUCLEOTIDE SEQUENCE</scope>
    <source>
        <strain evidence="1">SAG 1488-6</strain>
    </source>
</reference>
<evidence type="ECO:0000313" key="1">
    <source>
        <dbReference type="EMBL" id="UOO92508.1"/>
    </source>
</evidence>
<organism evidence="1 2">
    <name type="scientific">Vitreoscilla stercoraria</name>
    <dbReference type="NCBI Taxonomy" id="61"/>
    <lineage>
        <taxon>Bacteria</taxon>
        <taxon>Pseudomonadati</taxon>
        <taxon>Pseudomonadota</taxon>
        <taxon>Betaproteobacteria</taxon>
        <taxon>Neisseriales</taxon>
        <taxon>Neisseriaceae</taxon>
        <taxon>Vitreoscilla</taxon>
    </lineage>
</organism>
<gene>
    <name evidence="1" type="ORF">LVJ81_00170</name>
</gene>
<sequence>MYEVNRSLVVLVPQAPFWYWLSNLPEIELDGLELEDLQADPNSYLIDPIEELDEAWDLAAAQVQTLFSAELADWCEDSTVWPDLHADIFFEWFDLRVSSIVSDLSAQPLEREAFEAIDWENKGASA</sequence>
<evidence type="ECO:0000313" key="2">
    <source>
        <dbReference type="Proteomes" id="UP000832034"/>
    </source>
</evidence>
<dbReference type="RefSeq" id="WP_019959170.1">
    <property type="nucleotide sequence ID" value="NZ_CP091512.1"/>
</dbReference>
<keyword evidence="2" id="KW-1185">Reference proteome</keyword>
<protein>
    <submittedName>
        <fullName evidence="1">VacJ</fullName>
    </submittedName>
</protein>
<dbReference type="EMBL" id="CP091512">
    <property type="protein sequence ID" value="UOO92508.1"/>
    <property type="molecule type" value="Genomic_DNA"/>
</dbReference>
<accession>A0ABY4ECZ3</accession>